<dbReference type="PANTHER" id="PTHR24067">
    <property type="entry name" value="UBIQUITIN-CONJUGATING ENZYME E2"/>
    <property type="match status" value="1"/>
</dbReference>
<dbReference type="SMART" id="SM00212">
    <property type="entry name" value="UBCc"/>
    <property type="match status" value="1"/>
</dbReference>
<protein>
    <submittedName>
        <fullName evidence="2">UBIQUITIN_CONJUGAT_2 domain-containing protein</fullName>
    </submittedName>
</protein>
<dbReference type="CDD" id="cd23799">
    <property type="entry name" value="UBCc_UBE2J"/>
    <property type="match status" value="1"/>
</dbReference>
<dbReference type="SUPFAM" id="SSF54495">
    <property type="entry name" value="UBC-like"/>
    <property type="match status" value="1"/>
</dbReference>
<reference evidence="2" key="1">
    <citation type="submission" date="2016-11" db="UniProtKB">
        <authorList>
            <consortium name="WormBaseParasite"/>
        </authorList>
    </citation>
    <scope>IDENTIFICATION</scope>
</reference>
<sequence length="331" mass="36768">MHNSRNPAVKRLMREAKDLAAPTELYYAQPLEDNLFEWHFTIRGPVDSDFEGGVYHGRVLIPGDYPMKPPNIILLTPNGRFEINKKICLSISGYHPETWRPAWSIRTALLALVGFMPTHGLGAIGALEYPPEERRRLARQSRDWRCPICCPTPDSPSLESLLNPLSDASAKETEEARSLAKEISIAGEKPKESDDQQQQQQEGSEASELLQRSAASVPANISEPTPQPIQPPQAPLQPPMSFQEWLVRIKGFSEARARQLVESSETSQQQQQPQTANRPNPQVGGFYSILREEWTTIVALIGLALAIAAILARRMLLADAGGYDTADANAW</sequence>
<dbReference type="Proteomes" id="UP000095280">
    <property type="component" value="Unplaced"/>
</dbReference>
<dbReference type="AlphaFoldDB" id="A0A1I8GSJ0"/>
<proteinExistence type="predicted"/>
<dbReference type="InterPro" id="IPR000608">
    <property type="entry name" value="UBC"/>
</dbReference>
<dbReference type="Gene3D" id="3.10.110.10">
    <property type="entry name" value="Ubiquitin Conjugating Enzyme"/>
    <property type="match status" value="1"/>
</dbReference>
<dbReference type="Pfam" id="PF00179">
    <property type="entry name" value="UQ_con"/>
    <property type="match status" value="1"/>
</dbReference>
<keyword evidence="1" id="KW-1185">Reference proteome</keyword>
<evidence type="ECO:0000313" key="1">
    <source>
        <dbReference type="Proteomes" id="UP000095280"/>
    </source>
</evidence>
<dbReference type="OrthoDB" id="1158011at2759"/>
<dbReference type="WBParaSite" id="maker-uti_cns_0002856-snap-gene-0.9-mRNA-1">
    <property type="protein sequence ID" value="maker-uti_cns_0002856-snap-gene-0.9-mRNA-1"/>
    <property type="gene ID" value="maker-uti_cns_0002856-snap-gene-0.9"/>
</dbReference>
<organism evidence="1 2">
    <name type="scientific">Macrostomum lignano</name>
    <dbReference type="NCBI Taxonomy" id="282301"/>
    <lineage>
        <taxon>Eukaryota</taxon>
        <taxon>Metazoa</taxon>
        <taxon>Spiralia</taxon>
        <taxon>Lophotrochozoa</taxon>
        <taxon>Platyhelminthes</taxon>
        <taxon>Rhabditophora</taxon>
        <taxon>Macrostomorpha</taxon>
        <taxon>Macrostomida</taxon>
        <taxon>Macrostomidae</taxon>
        <taxon>Macrostomum</taxon>
    </lineage>
</organism>
<dbReference type="STRING" id="282301.A0A1I8GSJ0"/>
<dbReference type="FunFam" id="3.10.110.10:FF:000086">
    <property type="entry name" value="Ubiquitin-conjugating enzyme E2 J1"/>
    <property type="match status" value="1"/>
</dbReference>
<name>A0A1I8GSJ0_9PLAT</name>
<dbReference type="PROSITE" id="PS50127">
    <property type="entry name" value="UBC_2"/>
    <property type="match status" value="1"/>
</dbReference>
<dbReference type="InterPro" id="IPR050113">
    <property type="entry name" value="Ub_conjugating_enzyme"/>
</dbReference>
<evidence type="ECO:0000313" key="2">
    <source>
        <dbReference type="WBParaSite" id="maker-uti_cns_0002856-snap-gene-0.9-mRNA-1"/>
    </source>
</evidence>
<dbReference type="InterPro" id="IPR016135">
    <property type="entry name" value="UBQ-conjugating_enzyme/RWD"/>
</dbReference>
<accession>A0A1I8GSJ0</accession>